<keyword evidence="3" id="KW-1185">Reference proteome</keyword>
<reference evidence="2 3" key="1">
    <citation type="submission" date="2019-03" db="EMBL/GenBank/DDBJ databases">
        <title>Genomic Encyclopedia of Type Strains, Phase IV (KMG-IV): sequencing the most valuable type-strain genomes for metagenomic binning, comparative biology and taxonomic classification.</title>
        <authorList>
            <person name="Goeker M."/>
        </authorList>
    </citation>
    <scope>NUCLEOTIDE SEQUENCE [LARGE SCALE GENOMIC DNA]</scope>
    <source>
        <strain evidence="2 3">DSM 100433</strain>
    </source>
</reference>
<comment type="caution">
    <text evidence="2">The sequence shown here is derived from an EMBL/GenBank/DDBJ whole genome shotgun (WGS) entry which is preliminary data.</text>
</comment>
<dbReference type="EMBL" id="SLUK01000002">
    <property type="protein sequence ID" value="TCL44741.1"/>
    <property type="molecule type" value="Genomic_DNA"/>
</dbReference>
<protein>
    <submittedName>
        <fullName evidence="2">Sporulation protein YqfC</fullName>
    </submittedName>
</protein>
<proteinExistence type="predicted"/>
<evidence type="ECO:0000313" key="2">
    <source>
        <dbReference type="EMBL" id="TCL44741.1"/>
    </source>
</evidence>
<sequence length="108" mass="12326">MSAKQGIRNRRQREAEQMQPPKEKKTLIGSILQMPEASLNNMCQIELMSNREALVDGCKGVVEYNEDFIRLNLGNMTVRFCGRALQLRSMSEESVVIEGYIQSVDFIN</sequence>
<dbReference type="AlphaFoldDB" id="A0A9X8Y985"/>
<dbReference type="RefSeq" id="WP_159448976.1">
    <property type="nucleotide sequence ID" value="NZ_JADNAH010000001.1"/>
</dbReference>
<accession>A0A9X8Y985</accession>
<dbReference type="Proteomes" id="UP000294682">
    <property type="component" value="Unassembled WGS sequence"/>
</dbReference>
<name>A0A9X8Y985_9FIRM</name>
<dbReference type="InterPro" id="IPR022476">
    <property type="entry name" value="Spore_YabP/YqfC"/>
</dbReference>
<organism evidence="2 3">
    <name type="scientific">Harryflintia acetispora</name>
    <dbReference type="NCBI Taxonomy" id="1849041"/>
    <lineage>
        <taxon>Bacteria</taxon>
        <taxon>Bacillati</taxon>
        <taxon>Bacillota</taxon>
        <taxon>Clostridia</taxon>
        <taxon>Eubacteriales</taxon>
        <taxon>Oscillospiraceae</taxon>
        <taxon>Harryflintia</taxon>
    </lineage>
</organism>
<evidence type="ECO:0000256" key="1">
    <source>
        <dbReference type="SAM" id="MobiDB-lite"/>
    </source>
</evidence>
<gene>
    <name evidence="2" type="ORF">EDD78_102367</name>
</gene>
<evidence type="ECO:0000313" key="3">
    <source>
        <dbReference type="Proteomes" id="UP000294682"/>
    </source>
</evidence>
<dbReference type="Pfam" id="PF07873">
    <property type="entry name" value="YabP"/>
    <property type="match status" value="1"/>
</dbReference>
<feature type="compositionally biased region" description="Basic and acidic residues" evidence="1">
    <location>
        <begin position="12"/>
        <end position="24"/>
    </location>
</feature>
<feature type="region of interest" description="Disordered" evidence="1">
    <location>
        <begin position="1"/>
        <end position="24"/>
    </location>
</feature>